<gene>
    <name evidence="2" type="ORF">GMD78_13450</name>
</gene>
<dbReference type="Pfam" id="PF00903">
    <property type="entry name" value="Glyoxalase"/>
    <property type="match status" value="1"/>
</dbReference>
<dbReference type="AlphaFoldDB" id="A0A6N8FPG0"/>
<dbReference type="SUPFAM" id="SSF54593">
    <property type="entry name" value="Glyoxalase/Bleomycin resistance protein/Dihydroxybiphenyl dioxygenase"/>
    <property type="match status" value="1"/>
</dbReference>
<dbReference type="PANTHER" id="PTHR36437">
    <property type="entry name" value="GLYOXALASE/BLEOMYCIN RESISTANCE PROTEIN/DIOXYGENASE"/>
    <property type="match status" value="1"/>
</dbReference>
<reference evidence="2 3" key="1">
    <citation type="submission" date="2019-11" db="EMBL/GenBank/DDBJ databases">
        <authorList>
            <person name="Li X."/>
        </authorList>
    </citation>
    <scope>NUCLEOTIDE SEQUENCE [LARGE SCALE GENOMIC DNA]</scope>
    <source>
        <strain evidence="2 3">L9</strain>
    </source>
</reference>
<dbReference type="RefSeq" id="WP_155669345.1">
    <property type="nucleotide sequence ID" value="NZ_WOCA01000011.1"/>
</dbReference>
<evidence type="ECO:0000313" key="2">
    <source>
        <dbReference type="EMBL" id="MUK89368.1"/>
    </source>
</evidence>
<protein>
    <submittedName>
        <fullName evidence="2">VOC family protein</fullName>
    </submittedName>
</protein>
<sequence length="121" mass="13653">MSSPIKNKINTVFVPVRDIKKASDWYSTILGVSGEVMHDHLFVASMKGTGLVLDEMPAWRKKGEDITPFQAPAVQFVTDDIEASYRFMEANGVELVTDIQHGHFFVFKDLDGNMLMVMQDQ</sequence>
<dbReference type="InterPro" id="IPR029068">
    <property type="entry name" value="Glyas_Bleomycin-R_OHBP_Dase"/>
</dbReference>
<evidence type="ECO:0000313" key="3">
    <source>
        <dbReference type="Proteomes" id="UP000469125"/>
    </source>
</evidence>
<name>A0A6N8FPG0_9BACI</name>
<dbReference type="PROSITE" id="PS51819">
    <property type="entry name" value="VOC"/>
    <property type="match status" value="1"/>
</dbReference>
<evidence type="ECO:0000259" key="1">
    <source>
        <dbReference type="PROSITE" id="PS51819"/>
    </source>
</evidence>
<keyword evidence="3" id="KW-1185">Reference proteome</keyword>
<organism evidence="2 3">
    <name type="scientific">Ornithinibacillus caprae</name>
    <dbReference type="NCBI Taxonomy" id="2678566"/>
    <lineage>
        <taxon>Bacteria</taxon>
        <taxon>Bacillati</taxon>
        <taxon>Bacillota</taxon>
        <taxon>Bacilli</taxon>
        <taxon>Bacillales</taxon>
        <taxon>Bacillaceae</taxon>
        <taxon>Ornithinibacillus</taxon>
    </lineage>
</organism>
<dbReference type="InterPro" id="IPR004360">
    <property type="entry name" value="Glyas_Fos-R_dOase_dom"/>
</dbReference>
<dbReference type="PANTHER" id="PTHR36437:SF2">
    <property type="entry name" value="GLYOXALASE_BLEOMYCIN RESISTANCE PROTEIN_DIOXYGENASE"/>
    <property type="match status" value="1"/>
</dbReference>
<comment type="caution">
    <text evidence="2">The sequence shown here is derived from an EMBL/GenBank/DDBJ whole genome shotgun (WGS) entry which is preliminary data.</text>
</comment>
<dbReference type="Gene3D" id="3.10.180.10">
    <property type="entry name" value="2,3-Dihydroxybiphenyl 1,2-Dioxygenase, domain 1"/>
    <property type="match status" value="1"/>
</dbReference>
<dbReference type="InterPro" id="IPR037523">
    <property type="entry name" value="VOC_core"/>
</dbReference>
<accession>A0A6N8FPG0</accession>
<feature type="domain" description="VOC" evidence="1">
    <location>
        <begin position="8"/>
        <end position="120"/>
    </location>
</feature>
<dbReference type="Proteomes" id="UP000469125">
    <property type="component" value="Unassembled WGS sequence"/>
</dbReference>
<dbReference type="EMBL" id="WOCA01000011">
    <property type="protein sequence ID" value="MUK89368.1"/>
    <property type="molecule type" value="Genomic_DNA"/>
</dbReference>
<proteinExistence type="predicted"/>